<dbReference type="PANTHER" id="PTHR12149:SF8">
    <property type="entry name" value="PROTEIN-RIBULOSAMINE 3-KINASE"/>
    <property type="match status" value="1"/>
</dbReference>
<comment type="similarity">
    <text evidence="1 2">Belongs to the fructosamine kinase family.</text>
</comment>
<dbReference type="InterPro" id="IPR011009">
    <property type="entry name" value="Kinase-like_dom_sf"/>
</dbReference>
<reference evidence="3" key="1">
    <citation type="journal article" date="2021" name="Front. Microbiol.">
        <title>Comprehensive Comparative Genomics and Phenotyping of Methylobacterium Species.</title>
        <authorList>
            <person name="Alessa O."/>
            <person name="Ogura Y."/>
            <person name="Fujitani Y."/>
            <person name="Takami H."/>
            <person name="Hayashi T."/>
            <person name="Sahin N."/>
            <person name="Tani A."/>
        </authorList>
    </citation>
    <scope>NUCLEOTIDE SEQUENCE</scope>
    <source>
        <strain evidence="3">NBRC 15689</strain>
    </source>
</reference>
<keyword evidence="2" id="KW-0808">Transferase</keyword>
<dbReference type="RefSeq" id="WP_238312475.1">
    <property type="nucleotide sequence ID" value="NZ_BPQV01000010.1"/>
</dbReference>
<dbReference type="PANTHER" id="PTHR12149">
    <property type="entry name" value="FRUCTOSAMINE 3 KINASE-RELATED PROTEIN"/>
    <property type="match status" value="1"/>
</dbReference>
<dbReference type="SUPFAM" id="SSF56112">
    <property type="entry name" value="Protein kinase-like (PK-like)"/>
    <property type="match status" value="1"/>
</dbReference>
<sequence>MSGLAETGAALLGGALHQARPLSGGDLSRLVAITLEDGRQAIVKGGPDPREEARMLEAIRASGAPAPQVLAVDESVLVLDVLATGRASGADAALGAAVARLHGATGPRYGWERDFAFGPVTIANGWSEDWPAFWAERRLLCHLPHIPADLGRRIDRLAASLSGRLPERPRPALLHGDLWSGNVLLDGDRVSGLIDPACSYGHAEVDLAMLDLFGRPGPAFRAAYGPAEPGFAERVPLYKLWPALVHLRLFGAGYRGMVEGFLKAAGA</sequence>
<dbReference type="Gene3D" id="3.90.1200.10">
    <property type="match status" value="1"/>
</dbReference>
<name>A0ABQ4TDX0_METOR</name>
<gene>
    <name evidence="3" type="ORF">LKMONMHP_3404</name>
</gene>
<dbReference type="GO" id="GO:0016301">
    <property type="term" value="F:kinase activity"/>
    <property type="evidence" value="ECO:0007669"/>
    <property type="project" value="UniProtKB-KW"/>
</dbReference>
<reference evidence="3" key="2">
    <citation type="submission" date="2021-08" db="EMBL/GenBank/DDBJ databases">
        <authorList>
            <person name="Tani A."/>
            <person name="Ola A."/>
            <person name="Ogura Y."/>
            <person name="Katsura K."/>
            <person name="Hayashi T."/>
        </authorList>
    </citation>
    <scope>NUCLEOTIDE SEQUENCE</scope>
    <source>
        <strain evidence="3">NBRC 15689</strain>
    </source>
</reference>
<dbReference type="Proteomes" id="UP001055156">
    <property type="component" value="Unassembled WGS sequence"/>
</dbReference>
<dbReference type="EMBL" id="BPQV01000010">
    <property type="protein sequence ID" value="GJE28532.1"/>
    <property type="molecule type" value="Genomic_DNA"/>
</dbReference>
<protein>
    <submittedName>
        <fullName evidence="3">Ketoamine kinase</fullName>
    </submittedName>
</protein>
<keyword evidence="2 3" id="KW-0418">Kinase</keyword>
<dbReference type="InterPro" id="IPR016477">
    <property type="entry name" value="Fructo-/Ketosamine-3-kinase"/>
</dbReference>
<proteinExistence type="inferred from homology"/>
<evidence type="ECO:0000313" key="4">
    <source>
        <dbReference type="Proteomes" id="UP001055156"/>
    </source>
</evidence>
<dbReference type="Gene3D" id="3.30.200.20">
    <property type="entry name" value="Phosphorylase Kinase, domain 1"/>
    <property type="match status" value="1"/>
</dbReference>
<evidence type="ECO:0000256" key="2">
    <source>
        <dbReference type="PIRNR" id="PIRNR006221"/>
    </source>
</evidence>
<keyword evidence="4" id="KW-1185">Reference proteome</keyword>
<comment type="caution">
    <text evidence="3">The sequence shown here is derived from an EMBL/GenBank/DDBJ whole genome shotgun (WGS) entry which is preliminary data.</text>
</comment>
<dbReference type="Pfam" id="PF03881">
    <property type="entry name" value="Fructosamin_kin"/>
    <property type="match status" value="1"/>
</dbReference>
<organism evidence="3 4">
    <name type="scientific">Methylobacterium organophilum</name>
    <dbReference type="NCBI Taxonomy" id="410"/>
    <lineage>
        <taxon>Bacteria</taxon>
        <taxon>Pseudomonadati</taxon>
        <taxon>Pseudomonadota</taxon>
        <taxon>Alphaproteobacteria</taxon>
        <taxon>Hyphomicrobiales</taxon>
        <taxon>Methylobacteriaceae</taxon>
        <taxon>Methylobacterium</taxon>
    </lineage>
</organism>
<dbReference type="PIRSF" id="PIRSF006221">
    <property type="entry name" value="Ketosamine-3-kinase"/>
    <property type="match status" value="1"/>
</dbReference>
<accession>A0ABQ4TDX0</accession>
<evidence type="ECO:0000313" key="3">
    <source>
        <dbReference type="EMBL" id="GJE28532.1"/>
    </source>
</evidence>
<evidence type="ECO:0000256" key="1">
    <source>
        <dbReference type="ARBA" id="ARBA00009460"/>
    </source>
</evidence>